<evidence type="ECO:0000256" key="3">
    <source>
        <dbReference type="ARBA" id="ARBA00022786"/>
    </source>
</evidence>
<dbReference type="InterPro" id="IPR045886">
    <property type="entry name" value="ThiF/MoeB/HesA"/>
</dbReference>
<sequence length="550" mass="61062">MTSNTQPQVGPSAKERKYDRQLRLWAASGQAALEDARILLVNSGCGTVGVEALKNLVLPGIGHFTIYDPSIVTESDLGVNFFLDEESLGHSRAECCTNHLLELNPEVHGDWFPKADSHEAAECSDGSESKRIRTSNSPSDSVIVLQQLLEALPAFTTVLYSLPINPEFQDMIEAYGDKNQIPVFSAHSVGFYAYFNVKFPYTFPIVETHPSTEATSDLRLLAPWKELTEFVDKITENFQEQEHHTHGHVPFVAILLYYLNVWKKDHDGLPPSTYPQKNEFRNMITQAMRTDNPEGGEENFEEAIAAVMRSLTAPSLPSDLKDIFDYLDEKSDTLVSSQWTVAKAIKVFYQRHKCLPLTGSIPDMKAESNVYIELQGIYKRKAKADVDEVHEIAKSLKNGECVSEEEVAIFCKNASFSKLIRVNSEDGVTLQQVAEKEAYNDELAQVTGMPLSLLPIYLCLKATSHVSTSSTSGIISAIHELISPPGDQERLQNIATEVSRAAGSELHNISAAVGGMLAQEMIKVTTRQYIPIDNTCIFDGISSRCQILRL</sequence>
<dbReference type="GO" id="GO:0019781">
    <property type="term" value="F:NEDD8 activating enzyme activity"/>
    <property type="evidence" value="ECO:0007669"/>
    <property type="project" value="UniProtKB-UniRule"/>
</dbReference>
<evidence type="ECO:0000313" key="6">
    <source>
        <dbReference type="EMBL" id="KKA28315.1"/>
    </source>
</evidence>
<dbReference type="GO" id="GO:0045116">
    <property type="term" value="P:protein neddylation"/>
    <property type="evidence" value="ECO:0007669"/>
    <property type="project" value="UniProtKB-UniRule"/>
</dbReference>
<dbReference type="Proteomes" id="UP000033483">
    <property type="component" value="Unassembled WGS sequence"/>
</dbReference>
<feature type="domain" description="THIF-type NAD/FAD binding fold" evidence="5">
    <location>
        <begin position="18"/>
        <end position="545"/>
    </location>
</feature>
<dbReference type="InterPro" id="IPR035985">
    <property type="entry name" value="Ubiquitin-activating_enz"/>
</dbReference>
<evidence type="ECO:0000256" key="1">
    <source>
        <dbReference type="ARBA" id="ARBA00005032"/>
    </source>
</evidence>
<gene>
    <name evidence="6" type="ORF">TD95_003020</name>
</gene>
<evidence type="ECO:0000256" key="4">
    <source>
        <dbReference type="PIRNR" id="PIRNR039099"/>
    </source>
</evidence>
<comment type="similarity">
    <text evidence="2 4">Belongs to the ubiquitin-activating E1 family. ULA1 subfamily.</text>
</comment>
<name>A0A0F4ZDM4_9PEZI</name>
<dbReference type="PIRSF" id="PIRSF039099">
    <property type="entry name" value="APP-BP1"/>
    <property type="match status" value="1"/>
</dbReference>
<reference evidence="6 7" key="1">
    <citation type="submission" date="2015-03" db="EMBL/GenBank/DDBJ databases">
        <authorList>
            <person name="Radwan O."/>
            <person name="Al-Naeli F.A."/>
            <person name="Rendon G.A."/>
            <person name="Fields C."/>
        </authorList>
    </citation>
    <scope>NUCLEOTIDE SEQUENCE [LARGE SCALE GENOMIC DNA]</scope>
    <source>
        <strain evidence="6">CR-DP1</strain>
    </source>
</reference>
<dbReference type="InterPro" id="IPR030667">
    <property type="entry name" value="APP-BP1"/>
</dbReference>
<dbReference type="PANTHER" id="PTHR10953:SF29">
    <property type="entry name" value="NEDD8-ACTIVATING ENZYME E1 REGULATORY SUBUNIT"/>
    <property type="match status" value="1"/>
</dbReference>
<dbReference type="UniPathway" id="UPA00885"/>
<dbReference type="SUPFAM" id="SSF69572">
    <property type="entry name" value="Activating enzymes of the ubiquitin-like proteins"/>
    <property type="match status" value="1"/>
</dbReference>
<proteinExistence type="inferred from homology"/>
<comment type="function">
    <text evidence="4">Regulatory subunit of the dimeric UBA3-ULA1 E1 enzyme.</text>
</comment>
<protein>
    <recommendedName>
        <fullName evidence="4">NEDD8-activating enzyme E1 regulatory subunit</fullName>
    </recommendedName>
</protein>
<dbReference type="PANTHER" id="PTHR10953">
    <property type="entry name" value="UBIQUITIN-ACTIVATING ENZYME E1"/>
    <property type="match status" value="1"/>
</dbReference>
<dbReference type="Gene3D" id="3.40.50.720">
    <property type="entry name" value="NAD(P)-binding Rossmann-like Domain"/>
    <property type="match status" value="2"/>
</dbReference>
<comment type="pathway">
    <text evidence="1 4">Protein modification; protein neddylation.</text>
</comment>
<accession>A0A0F4ZDM4</accession>
<evidence type="ECO:0000259" key="5">
    <source>
        <dbReference type="Pfam" id="PF00899"/>
    </source>
</evidence>
<evidence type="ECO:0000256" key="2">
    <source>
        <dbReference type="ARBA" id="ARBA00006868"/>
    </source>
</evidence>
<keyword evidence="7" id="KW-1185">Reference proteome</keyword>
<dbReference type="EMBL" id="LAEV01001354">
    <property type="protein sequence ID" value="KKA28315.1"/>
    <property type="molecule type" value="Genomic_DNA"/>
</dbReference>
<dbReference type="InterPro" id="IPR000594">
    <property type="entry name" value="ThiF_NAD_FAD-bd"/>
</dbReference>
<keyword evidence="3 4" id="KW-0833">Ubl conjugation pathway</keyword>
<dbReference type="OrthoDB" id="1708823at2759"/>
<dbReference type="GO" id="GO:0005737">
    <property type="term" value="C:cytoplasm"/>
    <property type="evidence" value="ECO:0007669"/>
    <property type="project" value="TreeGrafter"/>
</dbReference>
<comment type="caution">
    <text evidence="6">The sequence shown here is derived from an EMBL/GenBank/DDBJ whole genome shotgun (WGS) entry which is preliminary data.</text>
</comment>
<dbReference type="AlphaFoldDB" id="A0A0F4ZDM4"/>
<organism evidence="6 7">
    <name type="scientific">Thielaviopsis punctulata</name>
    <dbReference type="NCBI Taxonomy" id="72032"/>
    <lineage>
        <taxon>Eukaryota</taxon>
        <taxon>Fungi</taxon>
        <taxon>Dikarya</taxon>
        <taxon>Ascomycota</taxon>
        <taxon>Pezizomycotina</taxon>
        <taxon>Sordariomycetes</taxon>
        <taxon>Hypocreomycetidae</taxon>
        <taxon>Microascales</taxon>
        <taxon>Ceratocystidaceae</taxon>
        <taxon>Thielaviopsis</taxon>
    </lineage>
</organism>
<dbReference type="Pfam" id="PF00899">
    <property type="entry name" value="ThiF"/>
    <property type="match status" value="1"/>
</dbReference>
<evidence type="ECO:0000313" key="7">
    <source>
        <dbReference type="Proteomes" id="UP000033483"/>
    </source>
</evidence>